<dbReference type="Proteomes" id="UP000065807">
    <property type="component" value="Chromosome"/>
</dbReference>
<evidence type="ECO:0000313" key="11">
    <source>
        <dbReference type="Proteomes" id="UP000065807"/>
    </source>
</evidence>
<evidence type="ECO:0000256" key="3">
    <source>
        <dbReference type="ARBA" id="ARBA00010264"/>
    </source>
</evidence>
<keyword evidence="7" id="KW-0784">Thiamine biosynthesis</keyword>
<comment type="subunit">
    <text evidence="4">Homotetramer.</text>
</comment>
<comment type="catalytic activity">
    <reaction evidence="1">
        <text>4-amino-5-aminomethyl-2-methylpyrimidine + H2O = 4-amino-5-hydroxymethyl-2-methylpyrimidine + NH4(+)</text>
        <dbReference type="Rhea" id="RHEA:31799"/>
        <dbReference type="ChEBI" id="CHEBI:15377"/>
        <dbReference type="ChEBI" id="CHEBI:16892"/>
        <dbReference type="ChEBI" id="CHEBI:28938"/>
        <dbReference type="ChEBI" id="CHEBI:63416"/>
        <dbReference type="EC" id="3.5.99.2"/>
    </reaction>
</comment>
<dbReference type="GO" id="GO:0009229">
    <property type="term" value="P:thiamine diphosphate biosynthetic process"/>
    <property type="evidence" value="ECO:0007669"/>
    <property type="project" value="UniProtKB-UniPathway"/>
</dbReference>
<evidence type="ECO:0000256" key="7">
    <source>
        <dbReference type="ARBA" id="ARBA00022977"/>
    </source>
</evidence>
<dbReference type="UniPathway" id="UPA00060"/>
<dbReference type="Gene3D" id="1.20.910.10">
    <property type="entry name" value="Heme oxygenase-like"/>
    <property type="match status" value="1"/>
</dbReference>
<dbReference type="InterPro" id="IPR004305">
    <property type="entry name" value="Thiaminase-2/PQQC"/>
</dbReference>
<evidence type="ECO:0000256" key="8">
    <source>
        <dbReference type="ARBA" id="ARBA00048337"/>
    </source>
</evidence>
<organism evidence="10 11">
    <name type="scientific">Limnochorda pilosa</name>
    <dbReference type="NCBI Taxonomy" id="1555112"/>
    <lineage>
        <taxon>Bacteria</taxon>
        <taxon>Bacillati</taxon>
        <taxon>Bacillota</taxon>
        <taxon>Limnochordia</taxon>
        <taxon>Limnochordales</taxon>
        <taxon>Limnochordaceae</taxon>
        <taxon>Limnochorda</taxon>
    </lineage>
</organism>
<sequence>MSFTQELRRWVDPIWQASFEHPFITGLADGTLPLDRFRFYVQQDSYYLTEFGRVLAVAASRAGDLAEASELAAHVRTTWHSSRGWQG</sequence>
<evidence type="ECO:0000256" key="2">
    <source>
        <dbReference type="ARBA" id="ARBA00004948"/>
    </source>
</evidence>
<dbReference type="RefSeq" id="WP_068134468.1">
    <property type="nucleotide sequence ID" value="NZ_AP014924.1"/>
</dbReference>
<evidence type="ECO:0000313" key="10">
    <source>
        <dbReference type="EMBL" id="BAS26626.1"/>
    </source>
</evidence>
<accession>A0A0K2SHN3</accession>
<dbReference type="Pfam" id="PF03070">
    <property type="entry name" value="TENA_THI-4"/>
    <property type="match status" value="1"/>
</dbReference>
<dbReference type="SUPFAM" id="SSF48613">
    <property type="entry name" value="Heme oxygenase-like"/>
    <property type="match status" value="1"/>
</dbReference>
<feature type="domain" description="Thiaminase-2/PQQC" evidence="9">
    <location>
        <begin position="11"/>
        <end position="74"/>
    </location>
</feature>
<dbReference type="STRING" id="1555112.LIP_0769"/>
<evidence type="ECO:0000256" key="6">
    <source>
        <dbReference type="ARBA" id="ARBA00013647"/>
    </source>
</evidence>
<dbReference type="EMBL" id="AP014924">
    <property type="protein sequence ID" value="BAS26626.1"/>
    <property type="molecule type" value="Genomic_DNA"/>
</dbReference>
<gene>
    <name evidence="10" type="ORF">LIP_0769</name>
</gene>
<dbReference type="InterPro" id="IPR016084">
    <property type="entry name" value="Haem_Oase-like_multi-hlx"/>
</dbReference>
<keyword evidence="11" id="KW-1185">Reference proteome</keyword>
<dbReference type="GO" id="GO:0009228">
    <property type="term" value="P:thiamine biosynthetic process"/>
    <property type="evidence" value="ECO:0007669"/>
    <property type="project" value="UniProtKB-KW"/>
</dbReference>
<evidence type="ECO:0000256" key="1">
    <source>
        <dbReference type="ARBA" id="ARBA00001881"/>
    </source>
</evidence>
<dbReference type="AlphaFoldDB" id="A0A0K2SHN3"/>
<reference evidence="11" key="2">
    <citation type="journal article" date="2016" name="Int. J. Syst. Evol. Microbiol.">
        <title>Complete genome sequence and cell structure of Limnochorda pilosa, a Gram-negative spore-former within the phylum Firmicutes.</title>
        <authorList>
            <person name="Watanabe M."/>
            <person name="Kojima H."/>
            <person name="Fukui M."/>
        </authorList>
    </citation>
    <scope>NUCLEOTIDE SEQUENCE [LARGE SCALE GENOMIC DNA]</scope>
    <source>
        <strain evidence="11">HC45</strain>
    </source>
</reference>
<proteinExistence type="inferred from homology"/>
<name>A0A0K2SHN3_LIMPI</name>
<comment type="catalytic activity">
    <reaction evidence="8">
        <text>thiamine + H2O = 5-(2-hydroxyethyl)-4-methylthiazole + 4-amino-5-hydroxymethyl-2-methylpyrimidine + H(+)</text>
        <dbReference type="Rhea" id="RHEA:17509"/>
        <dbReference type="ChEBI" id="CHEBI:15377"/>
        <dbReference type="ChEBI" id="CHEBI:15378"/>
        <dbReference type="ChEBI" id="CHEBI:16892"/>
        <dbReference type="ChEBI" id="CHEBI:17957"/>
        <dbReference type="ChEBI" id="CHEBI:18385"/>
        <dbReference type="EC" id="3.5.99.2"/>
    </reaction>
</comment>
<evidence type="ECO:0000259" key="9">
    <source>
        <dbReference type="Pfam" id="PF03070"/>
    </source>
</evidence>
<dbReference type="EC" id="3.5.99.2" evidence="5"/>
<comment type="similarity">
    <text evidence="3">Belongs to the TenA family.</text>
</comment>
<protein>
    <recommendedName>
        <fullName evidence="6">Aminopyrimidine aminohydrolase</fullName>
        <ecNumber evidence="5">3.5.99.2</ecNumber>
    </recommendedName>
</protein>
<evidence type="ECO:0000256" key="5">
    <source>
        <dbReference type="ARBA" id="ARBA00012684"/>
    </source>
</evidence>
<comment type="pathway">
    <text evidence="2">Cofactor biosynthesis; thiamine diphosphate biosynthesis.</text>
</comment>
<reference evidence="11" key="1">
    <citation type="submission" date="2015-07" db="EMBL/GenBank/DDBJ databases">
        <title>Complete genome sequence and phylogenetic analysis of Limnochorda pilosa.</title>
        <authorList>
            <person name="Watanabe M."/>
            <person name="Kojima H."/>
            <person name="Fukui M."/>
        </authorList>
    </citation>
    <scope>NUCLEOTIDE SEQUENCE [LARGE SCALE GENOMIC DNA]</scope>
    <source>
        <strain evidence="11">HC45</strain>
    </source>
</reference>
<dbReference type="OrthoDB" id="34166at2"/>
<dbReference type="KEGG" id="lpil:LIP_0769"/>
<evidence type="ECO:0000256" key="4">
    <source>
        <dbReference type="ARBA" id="ARBA00011881"/>
    </source>
</evidence>
<dbReference type="GO" id="GO:0050334">
    <property type="term" value="F:thiaminase activity"/>
    <property type="evidence" value="ECO:0007669"/>
    <property type="project" value="UniProtKB-EC"/>
</dbReference>